<reference evidence="4 5" key="1">
    <citation type="submission" date="2016-11" db="EMBL/GenBank/DDBJ databases">
        <authorList>
            <person name="Jaros S."/>
            <person name="Januszkiewicz K."/>
            <person name="Wedrychowicz H."/>
        </authorList>
    </citation>
    <scope>NUCLEOTIDE SEQUENCE [LARGE SCALE GENOMIC DNA]</scope>
    <source>
        <strain evidence="4 5">DSM 21758</strain>
    </source>
</reference>
<keyword evidence="2" id="KW-0812">Transmembrane</keyword>
<dbReference type="CDD" id="cd00077">
    <property type="entry name" value="HDc"/>
    <property type="match status" value="1"/>
</dbReference>
<dbReference type="SMART" id="SM00471">
    <property type="entry name" value="HDc"/>
    <property type="match status" value="1"/>
</dbReference>
<feature type="transmembrane region" description="Helical" evidence="2">
    <location>
        <begin position="418"/>
        <end position="438"/>
    </location>
</feature>
<keyword evidence="2" id="KW-0472">Membrane</keyword>
<feature type="transmembrane region" description="Helical" evidence="2">
    <location>
        <begin position="293"/>
        <end position="313"/>
    </location>
</feature>
<dbReference type="Pfam" id="PF01966">
    <property type="entry name" value="HD"/>
    <property type="match status" value="1"/>
</dbReference>
<dbReference type="PANTHER" id="PTHR36442">
    <property type="entry name" value="CYCLIC-DI-AMP PHOSPHODIESTERASE PGPH"/>
    <property type="match status" value="1"/>
</dbReference>
<dbReference type="Pfam" id="PF07698">
    <property type="entry name" value="7TM-7TMR_HD"/>
    <property type="match status" value="1"/>
</dbReference>
<proteinExistence type="predicted"/>
<accession>A0A1M6AM54</accession>
<evidence type="ECO:0000313" key="4">
    <source>
        <dbReference type="EMBL" id="SHI37570.1"/>
    </source>
</evidence>
<dbReference type="InterPro" id="IPR006674">
    <property type="entry name" value="HD_domain"/>
</dbReference>
<evidence type="ECO:0000313" key="5">
    <source>
        <dbReference type="Proteomes" id="UP000184310"/>
    </source>
</evidence>
<dbReference type="Gene3D" id="1.10.3210.10">
    <property type="entry name" value="Hypothetical protein af1432"/>
    <property type="match status" value="1"/>
</dbReference>
<name>A0A1M6AM54_9CLOT</name>
<dbReference type="Proteomes" id="UP000184310">
    <property type="component" value="Unassembled WGS sequence"/>
</dbReference>
<dbReference type="InterPro" id="IPR011621">
    <property type="entry name" value="Metal-dep_PHydrolase_7TM_intra"/>
</dbReference>
<feature type="domain" description="HD/PDEase" evidence="3">
    <location>
        <begin position="467"/>
        <end position="625"/>
    </location>
</feature>
<dbReference type="InterPro" id="IPR003607">
    <property type="entry name" value="HD/PDEase_dom"/>
</dbReference>
<evidence type="ECO:0000256" key="2">
    <source>
        <dbReference type="SAM" id="Phobius"/>
    </source>
</evidence>
<protein>
    <recommendedName>
        <fullName evidence="3">HD/PDEase domain-containing protein</fullName>
    </recommendedName>
</protein>
<feature type="transmembrane region" description="Helical" evidence="2">
    <location>
        <begin position="319"/>
        <end position="336"/>
    </location>
</feature>
<dbReference type="STRING" id="1121302.SAMN02745163_00122"/>
<organism evidence="4 5">
    <name type="scientific">Clostridium cavendishii DSM 21758</name>
    <dbReference type="NCBI Taxonomy" id="1121302"/>
    <lineage>
        <taxon>Bacteria</taxon>
        <taxon>Bacillati</taxon>
        <taxon>Bacillota</taxon>
        <taxon>Clostridia</taxon>
        <taxon>Eubacteriales</taxon>
        <taxon>Clostridiaceae</taxon>
        <taxon>Clostridium</taxon>
    </lineage>
</organism>
<dbReference type="SUPFAM" id="SSF109604">
    <property type="entry name" value="HD-domain/PDEase-like"/>
    <property type="match status" value="1"/>
</dbReference>
<sequence length="684" mass="77141">MKEKVLNINVFSKPKVMLLFLITFVILYGTLATSLITKKYDIEVGEIPKSDIKAPREMVDEKATEARQKEVVEKVDKQYSLKNDVEKQNEDTIKTFFTKVSAIRDGSQVEADKLAEISKLSQFKMDEKENKILLILNKEQFQDVEVVMLDALKKAYETPIQEEKQQELQRARNVIDNVVSNSENNRATKDMMKNMAYSLIKPNLFYDKEKTEEKIKEATKDLSPIVVKKNQTIVKEGEPVTAHQIEVLKSLGLLNESRFDLYVYIALAILVLFIMYLQYGYIHKYYRTIYEDLSKLILVSILNIIAVILARTVSIISPFLIPLACAPILITLLINYKVSIVLSMLNMILVSGAVNFNPTITLLAILNTMLGATVLRKMQQRNDILYGAIYIAALSSVLTFCIGMVVSNNIMEILTETGFTAVGGALAGVLAVGLLPFFESTFDVVTTVKLLELSNPNHPLLKKILMEAPGTYHHSVMVANIAEVAAEKVGGNPVLTRIGAYYHDVGKIKRPYFFKENQIGKENPHDKITANLSTLIITSHVKDGLELAKEYDLPKVVQNFIATHHGTTLVKYFYLTMKNSSQNPDEVKEEDYSYPGPKPESKEEGILMLADSVEAAVRSISDPTKGKIEEMVNNIIKEKLYSGQLDNCDLTLKDIDVIRKSFLKALTAIYHQRIEYPTENKKKE</sequence>
<dbReference type="Pfam" id="PF07697">
    <property type="entry name" value="7TMR-HDED"/>
    <property type="match status" value="1"/>
</dbReference>
<dbReference type="InterPro" id="IPR011624">
    <property type="entry name" value="Metal-dep_PHydrolase_7TM_extra"/>
</dbReference>
<feature type="region of interest" description="Disordered" evidence="1">
    <location>
        <begin position="582"/>
        <end position="601"/>
    </location>
</feature>
<feature type="transmembrane region" description="Helical" evidence="2">
    <location>
        <begin position="384"/>
        <end position="406"/>
    </location>
</feature>
<keyword evidence="2" id="KW-1133">Transmembrane helix</keyword>
<evidence type="ECO:0000256" key="1">
    <source>
        <dbReference type="SAM" id="MobiDB-lite"/>
    </source>
</evidence>
<dbReference type="InterPro" id="IPR052722">
    <property type="entry name" value="PgpH_phosphodiesterase"/>
</dbReference>
<keyword evidence="5" id="KW-1185">Reference proteome</keyword>
<dbReference type="PANTHER" id="PTHR36442:SF1">
    <property type="entry name" value="CYCLIC-DI-AMP PHOSPHODIESTERASE PGPH"/>
    <property type="match status" value="1"/>
</dbReference>
<dbReference type="NCBIfam" id="TIGR00277">
    <property type="entry name" value="HDIG"/>
    <property type="match status" value="1"/>
</dbReference>
<dbReference type="AlphaFoldDB" id="A0A1M6AM54"/>
<gene>
    <name evidence="4" type="ORF">SAMN02745163_00122</name>
</gene>
<dbReference type="InterPro" id="IPR006675">
    <property type="entry name" value="HDIG_dom"/>
</dbReference>
<feature type="transmembrane region" description="Helical" evidence="2">
    <location>
        <begin position="348"/>
        <end position="372"/>
    </location>
</feature>
<dbReference type="EMBL" id="FQZB01000003">
    <property type="protein sequence ID" value="SHI37570.1"/>
    <property type="molecule type" value="Genomic_DNA"/>
</dbReference>
<evidence type="ECO:0000259" key="3">
    <source>
        <dbReference type="SMART" id="SM00471"/>
    </source>
</evidence>
<feature type="transmembrane region" description="Helical" evidence="2">
    <location>
        <begin position="261"/>
        <end position="281"/>
    </location>
</feature>